<dbReference type="OrthoDB" id="147080at2157"/>
<dbReference type="AlphaFoldDB" id="A0A4S3TNX7"/>
<keyword evidence="3" id="KW-1185">Reference proteome</keyword>
<dbReference type="SUPFAM" id="SSF69349">
    <property type="entry name" value="Phage fibre proteins"/>
    <property type="match status" value="1"/>
</dbReference>
<dbReference type="InterPro" id="IPR037026">
    <property type="entry name" value="Vgr_OB-fold_dom_sf"/>
</dbReference>
<sequence length="248" mass="26656">MSQPGVFDGETTEDGIQGVVVGIVTDNEDPKDLGRVKLQFPWRDADDESHWARIATPMAGDGYGAYFLPDVDDEVLVAFENGDIHRPYVVGSLWNGKQTPPQKNDGDNNVREIRSRSEHRITFDDDRNGDGGSICIETSAGHEIVIDDAADQETITIRDDDATNRIVLDSSDDSVAIDAGDELELSAKHVTIDGDKSVEISGGTTVDIKSKNTVDVSGKANVDIDSGGLMSIDSTGPLTIEGAIIRLN</sequence>
<dbReference type="Proteomes" id="UP000318864">
    <property type="component" value="Unassembled WGS sequence"/>
</dbReference>
<reference evidence="2 3" key="1">
    <citation type="submission" date="2018-10" db="EMBL/GenBank/DDBJ databases">
        <title>Natronolimnobius sp. XQ-INN 246 isolated from Inner Mongolia Autonomous Region of China.</title>
        <authorList>
            <person name="Xue Q."/>
        </authorList>
    </citation>
    <scope>NUCLEOTIDE SEQUENCE [LARGE SCALE GENOMIC DNA]</scope>
    <source>
        <strain evidence="2 3">XQ-INN 246</strain>
    </source>
</reference>
<feature type="domain" description="Gp5/Type VI secretion system Vgr protein OB-fold" evidence="1">
    <location>
        <begin position="21"/>
        <end position="94"/>
    </location>
</feature>
<evidence type="ECO:0000259" key="1">
    <source>
        <dbReference type="Pfam" id="PF04717"/>
    </source>
</evidence>
<accession>A0A4S3TNX7</accession>
<comment type="caution">
    <text evidence="2">The sequence shown here is derived from an EMBL/GenBank/DDBJ whole genome shotgun (WGS) entry which is preliminary data.</text>
</comment>
<dbReference type="InterPro" id="IPR006531">
    <property type="entry name" value="Gp5/Vgr_OB"/>
</dbReference>
<proteinExistence type="predicted"/>
<protein>
    <submittedName>
        <fullName evidence="2">Phage tail protein</fullName>
    </submittedName>
</protein>
<dbReference type="SUPFAM" id="SSF69255">
    <property type="entry name" value="gp5 N-terminal domain-like"/>
    <property type="match status" value="1"/>
</dbReference>
<dbReference type="RefSeq" id="WP_141464705.1">
    <property type="nucleotide sequence ID" value="NZ_RBZW01000024.1"/>
</dbReference>
<dbReference type="EMBL" id="RBZW01000024">
    <property type="protein sequence ID" value="THE64845.1"/>
    <property type="molecule type" value="Genomic_DNA"/>
</dbReference>
<organism evidence="2 3">
    <name type="scientific">Salinadaptatus halalkaliphilus</name>
    <dbReference type="NCBI Taxonomy" id="2419781"/>
    <lineage>
        <taxon>Archaea</taxon>
        <taxon>Methanobacteriati</taxon>
        <taxon>Methanobacteriota</taxon>
        <taxon>Stenosarchaea group</taxon>
        <taxon>Halobacteria</taxon>
        <taxon>Halobacteriales</taxon>
        <taxon>Natrialbaceae</taxon>
        <taxon>Salinadaptatus</taxon>
    </lineage>
</organism>
<name>A0A4S3TNX7_9EURY</name>
<dbReference type="Gene3D" id="2.40.50.230">
    <property type="entry name" value="Gp5 N-terminal domain"/>
    <property type="match status" value="1"/>
</dbReference>
<evidence type="ECO:0000313" key="3">
    <source>
        <dbReference type="Proteomes" id="UP000318864"/>
    </source>
</evidence>
<dbReference type="Pfam" id="PF04717">
    <property type="entry name" value="Phage_base_V"/>
    <property type="match status" value="1"/>
</dbReference>
<evidence type="ECO:0000313" key="2">
    <source>
        <dbReference type="EMBL" id="THE64845.1"/>
    </source>
</evidence>
<gene>
    <name evidence="2" type="ORF">D8Y22_10770</name>
</gene>